<evidence type="ECO:0000256" key="8">
    <source>
        <dbReference type="ARBA" id="ARBA00022908"/>
    </source>
</evidence>
<keyword evidence="7" id="KW-0694">RNA-binding</keyword>
<dbReference type="GO" id="GO:0015074">
    <property type="term" value="P:DNA integration"/>
    <property type="evidence" value="ECO:0007669"/>
    <property type="project" value="UniProtKB-KW"/>
</dbReference>
<keyword evidence="1" id="KW-0808">Transferase</keyword>
<dbReference type="FunFam" id="3.10.20.370:FF:000001">
    <property type="entry name" value="Retrovirus-related Pol polyprotein from transposon 17.6-like protein"/>
    <property type="match status" value="1"/>
</dbReference>
<dbReference type="PROSITE" id="PS00141">
    <property type="entry name" value="ASP_PROTEASE"/>
    <property type="match status" value="1"/>
</dbReference>
<keyword evidence="9" id="KW-0695">RNA-directed DNA polymerase</keyword>
<evidence type="ECO:0000256" key="6">
    <source>
        <dbReference type="ARBA" id="ARBA00022842"/>
    </source>
</evidence>
<keyword evidence="5" id="KW-0378">Hydrolase</keyword>
<keyword evidence="2" id="KW-0548">Nucleotidyltransferase</keyword>
<dbReference type="GO" id="GO:0003964">
    <property type="term" value="F:RNA-directed DNA polymerase activity"/>
    <property type="evidence" value="ECO:0007669"/>
    <property type="project" value="UniProtKB-KW"/>
</dbReference>
<dbReference type="Proteomes" id="UP000499080">
    <property type="component" value="Unassembled WGS sequence"/>
</dbReference>
<dbReference type="Pfam" id="PF00077">
    <property type="entry name" value="RVP"/>
    <property type="match status" value="1"/>
</dbReference>
<dbReference type="InterPro" id="IPR050951">
    <property type="entry name" value="Retrovirus_Pol_polyprotein"/>
</dbReference>
<dbReference type="OrthoDB" id="1738613at2759"/>
<dbReference type="GO" id="GO:0006508">
    <property type="term" value="P:proteolysis"/>
    <property type="evidence" value="ECO:0007669"/>
    <property type="project" value="InterPro"/>
</dbReference>
<evidence type="ECO:0000313" key="13">
    <source>
        <dbReference type="Proteomes" id="UP000499080"/>
    </source>
</evidence>
<evidence type="ECO:0000256" key="4">
    <source>
        <dbReference type="ARBA" id="ARBA00022759"/>
    </source>
</evidence>
<dbReference type="GO" id="GO:0003723">
    <property type="term" value="F:RNA binding"/>
    <property type="evidence" value="ECO:0007669"/>
    <property type="project" value="UniProtKB-KW"/>
</dbReference>
<accession>A0A4Y2L565</accession>
<dbReference type="SUPFAM" id="SSF56672">
    <property type="entry name" value="DNA/RNA polymerases"/>
    <property type="match status" value="2"/>
</dbReference>
<dbReference type="PANTHER" id="PTHR37984:SF5">
    <property type="entry name" value="PROTEIN NYNRIN-LIKE"/>
    <property type="match status" value="1"/>
</dbReference>
<keyword evidence="8" id="KW-0229">DNA integration</keyword>
<evidence type="ECO:0000256" key="3">
    <source>
        <dbReference type="ARBA" id="ARBA00022722"/>
    </source>
</evidence>
<proteinExistence type="predicted"/>
<reference evidence="12 13" key="1">
    <citation type="journal article" date="2019" name="Sci. Rep.">
        <title>Orb-weaving spider Araneus ventricosus genome elucidates the spidroin gene catalogue.</title>
        <authorList>
            <person name="Kono N."/>
            <person name="Nakamura H."/>
            <person name="Ohtoshi R."/>
            <person name="Moran D.A.P."/>
            <person name="Shinohara A."/>
            <person name="Yoshida Y."/>
            <person name="Fujiwara M."/>
            <person name="Mori M."/>
            <person name="Tomita M."/>
            <person name="Arakawa K."/>
        </authorList>
    </citation>
    <scope>NUCLEOTIDE SEQUENCE [LARGE SCALE GENOMIC DNA]</scope>
</reference>
<keyword evidence="6" id="KW-0460">Magnesium</keyword>
<evidence type="ECO:0000256" key="9">
    <source>
        <dbReference type="ARBA" id="ARBA00022918"/>
    </source>
</evidence>
<dbReference type="CDD" id="cd06094">
    <property type="entry name" value="RP_Saci_like"/>
    <property type="match status" value="1"/>
</dbReference>
<gene>
    <name evidence="12" type="primary">Tf2-11_22</name>
    <name evidence="12" type="ORF">AVEN_137560_1</name>
</gene>
<dbReference type="PROSITE" id="PS50175">
    <property type="entry name" value="ASP_PROT_RETROV"/>
    <property type="match status" value="1"/>
</dbReference>
<dbReference type="AlphaFoldDB" id="A0A4Y2L565"/>
<feature type="non-terminal residue" evidence="12">
    <location>
        <position position="467"/>
    </location>
</feature>
<keyword evidence="13" id="KW-1185">Reference proteome</keyword>
<dbReference type="InterPro" id="IPR001969">
    <property type="entry name" value="Aspartic_peptidase_AS"/>
</dbReference>
<dbReference type="InterPro" id="IPR034132">
    <property type="entry name" value="RP_Saci-like"/>
</dbReference>
<dbReference type="PANTHER" id="PTHR37984">
    <property type="entry name" value="PROTEIN CBG26694"/>
    <property type="match status" value="1"/>
</dbReference>
<evidence type="ECO:0000259" key="11">
    <source>
        <dbReference type="PROSITE" id="PS50175"/>
    </source>
</evidence>
<dbReference type="Pfam" id="PF17919">
    <property type="entry name" value="RT_RNaseH_2"/>
    <property type="match status" value="1"/>
</dbReference>
<organism evidence="12 13">
    <name type="scientific">Araneus ventricosus</name>
    <name type="common">Orbweaver spider</name>
    <name type="synonym">Epeira ventricosa</name>
    <dbReference type="NCBI Taxonomy" id="182803"/>
    <lineage>
        <taxon>Eukaryota</taxon>
        <taxon>Metazoa</taxon>
        <taxon>Ecdysozoa</taxon>
        <taxon>Arthropoda</taxon>
        <taxon>Chelicerata</taxon>
        <taxon>Arachnida</taxon>
        <taxon>Araneae</taxon>
        <taxon>Araneomorphae</taxon>
        <taxon>Entelegynae</taxon>
        <taxon>Araneoidea</taxon>
        <taxon>Araneidae</taxon>
        <taxon>Araneus</taxon>
    </lineage>
</organism>
<name>A0A4Y2L565_ARAVE</name>
<dbReference type="InterPro" id="IPR021109">
    <property type="entry name" value="Peptidase_aspartic_dom_sf"/>
</dbReference>
<evidence type="ECO:0000313" key="12">
    <source>
        <dbReference type="EMBL" id="GBN09350.1"/>
    </source>
</evidence>
<dbReference type="FunFam" id="2.40.70.10:FF:000130">
    <property type="entry name" value="Retrovirus-related Pol polyprotein from transposon opus-like Protein"/>
    <property type="match status" value="1"/>
</dbReference>
<dbReference type="Gene3D" id="3.10.10.10">
    <property type="entry name" value="HIV Type 1 Reverse Transcriptase, subunit A, domain 1"/>
    <property type="match status" value="1"/>
</dbReference>
<dbReference type="EMBL" id="BGPR01197716">
    <property type="protein sequence ID" value="GBN09350.1"/>
    <property type="molecule type" value="Genomic_DNA"/>
</dbReference>
<evidence type="ECO:0000256" key="10">
    <source>
        <dbReference type="ARBA" id="ARBA00023268"/>
    </source>
</evidence>
<sequence length="467" mass="53397">MFLADKSTGFRFLIDTGAEISVIPPRTIQERNCTASKLKLFAANGTTISTFGEKLLTLDLNLRRVFRWPFIIASVSHPIIGADFLKTFGLLVDMKNNCLIDTSTGRKISVQMIASSEGKIALLAEDSPYKELLMEFPEIIRVEAKAKVKHQVEHHIETTGPPVFSRARRLPPEKLIIAKREFQYMIDQGICRPSKSSWASPLHIVPKKNGDWRPCGDYRRLNAVTKSDKYPIPHIHDVALLLETRRKHHFFNYRPFPSLPSDTDYRKGNTTNGRQSFLNRQFPQTLNCTRDETVFGDDEFLQTFYPACRIHPCSIVLLLERCKEKRTIVWTVEAKKAFQQCKNDLANAATLVHPSSYTSISLTVDASDTAIGGVLQQSSSNGYQPLAFFSRKLSTAEKKYSAYDRELLAVYASIRHFRHMLEGRQFIIFTDHKSLVYAFRQKPEKASPRQLRHLDYIGQFSTNIQYI</sequence>
<evidence type="ECO:0000256" key="1">
    <source>
        <dbReference type="ARBA" id="ARBA00022679"/>
    </source>
</evidence>
<dbReference type="GO" id="GO:0004519">
    <property type="term" value="F:endonuclease activity"/>
    <property type="evidence" value="ECO:0007669"/>
    <property type="project" value="UniProtKB-KW"/>
</dbReference>
<evidence type="ECO:0000256" key="7">
    <source>
        <dbReference type="ARBA" id="ARBA00022884"/>
    </source>
</evidence>
<dbReference type="InterPro" id="IPR018061">
    <property type="entry name" value="Retropepsins"/>
</dbReference>
<dbReference type="Gene3D" id="3.10.20.370">
    <property type="match status" value="1"/>
</dbReference>
<dbReference type="InterPro" id="IPR001995">
    <property type="entry name" value="Peptidase_A2_cat"/>
</dbReference>
<dbReference type="InterPro" id="IPR041577">
    <property type="entry name" value="RT_RNaseH_2"/>
</dbReference>
<feature type="domain" description="Peptidase A2" evidence="11">
    <location>
        <begin position="10"/>
        <end position="84"/>
    </location>
</feature>
<evidence type="ECO:0000256" key="2">
    <source>
        <dbReference type="ARBA" id="ARBA00022695"/>
    </source>
</evidence>
<protein>
    <submittedName>
        <fullName evidence="12">Transposon Tf2-11 polyprotein</fullName>
    </submittedName>
</protein>
<keyword evidence="3" id="KW-0540">Nuclease</keyword>
<dbReference type="Gene3D" id="2.40.70.10">
    <property type="entry name" value="Acid Proteases"/>
    <property type="match status" value="1"/>
</dbReference>
<dbReference type="GO" id="GO:0004190">
    <property type="term" value="F:aspartic-type endopeptidase activity"/>
    <property type="evidence" value="ECO:0007669"/>
    <property type="project" value="InterPro"/>
</dbReference>
<comment type="caution">
    <text evidence="12">The sequence shown here is derived from an EMBL/GenBank/DDBJ whole genome shotgun (WGS) entry which is preliminary data.</text>
</comment>
<dbReference type="InterPro" id="IPR043502">
    <property type="entry name" value="DNA/RNA_pol_sf"/>
</dbReference>
<keyword evidence="10" id="KW-0511">Multifunctional enzyme</keyword>
<dbReference type="SUPFAM" id="SSF50630">
    <property type="entry name" value="Acid proteases"/>
    <property type="match status" value="1"/>
</dbReference>
<evidence type="ECO:0000256" key="5">
    <source>
        <dbReference type="ARBA" id="ARBA00022801"/>
    </source>
</evidence>
<keyword evidence="4" id="KW-0255">Endonuclease</keyword>
<dbReference type="CDD" id="cd09274">
    <property type="entry name" value="RNase_HI_RT_Ty3"/>
    <property type="match status" value="1"/>
</dbReference>